<gene>
    <name evidence="1" type="ORF">J2S04_002916</name>
</gene>
<accession>A0ABT9M092</accession>
<proteinExistence type="predicted"/>
<dbReference type="Proteomes" id="UP001229209">
    <property type="component" value="Unassembled WGS sequence"/>
</dbReference>
<protein>
    <submittedName>
        <fullName evidence="1">Uncharacterized protein</fullName>
    </submittedName>
</protein>
<comment type="caution">
    <text evidence="1">The sequence shown here is derived from an EMBL/GenBank/DDBJ whole genome shotgun (WGS) entry which is preliminary data.</text>
</comment>
<keyword evidence="2" id="KW-1185">Reference proteome</keyword>
<evidence type="ECO:0000313" key="2">
    <source>
        <dbReference type="Proteomes" id="UP001229209"/>
    </source>
</evidence>
<evidence type="ECO:0000313" key="1">
    <source>
        <dbReference type="EMBL" id="MDP9729935.1"/>
    </source>
</evidence>
<sequence length="158" mass="16167">MTIPAGNILLYPADSSNYDMAMAAASIAGVPISPNVLGDFYDIWNHTASGEYLVITVGANANNALYYNPCGWSNPAGDAGGSTPFAYASEPQSSLPGANYYENGAGTTALGTLKLVTMLAYYAVNGSYPSGWGDTLPATAVASNTCSSSMSSDQGCTC</sequence>
<organism evidence="1 2">
    <name type="scientific">Alicyclobacillus tolerans</name>
    <dbReference type="NCBI Taxonomy" id="90970"/>
    <lineage>
        <taxon>Bacteria</taxon>
        <taxon>Bacillati</taxon>
        <taxon>Bacillota</taxon>
        <taxon>Bacilli</taxon>
        <taxon>Bacillales</taxon>
        <taxon>Alicyclobacillaceae</taxon>
        <taxon>Alicyclobacillus</taxon>
    </lineage>
</organism>
<dbReference type="RefSeq" id="WP_203115752.1">
    <property type="nucleotide sequence ID" value="NZ_JAURUO010000036.1"/>
</dbReference>
<name>A0ABT9M092_9BACL</name>
<reference evidence="1 2" key="1">
    <citation type="submission" date="2023-07" db="EMBL/GenBank/DDBJ databases">
        <title>Genomic Encyclopedia of Type Strains, Phase IV (KMG-IV): sequencing the most valuable type-strain genomes for metagenomic binning, comparative biology and taxonomic classification.</title>
        <authorList>
            <person name="Goeker M."/>
        </authorList>
    </citation>
    <scope>NUCLEOTIDE SEQUENCE [LARGE SCALE GENOMIC DNA]</scope>
    <source>
        <strain evidence="1 2">DSM 25924</strain>
    </source>
</reference>
<dbReference type="EMBL" id="JAURUO010000036">
    <property type="protein sequence ID" value="MDP9729935.1"/>
    <property type="molecule type" value="Genomic_DNA"/>
</dbReference>